<evidence type="ECO:0000259" key="7">
    <source>
        <dbReference type="PROSITE" id="PS51205"/>
    </source>
</evidence>
<evidence type="ECO:0000256" key="4">
    <source>
        <dbReference type="ARBA" id="ARBA00022490"/>
    </source>
</evidence>
<feature type="compositionally biased region" description="Low complexity" evidence="6">
    <location>
        <begin position="894"/>
        <end position="903"/>
    </location>
</feature>
<dbReference type="Pfam" id="PF02204">
    <property type="entry name" value="VPS9"/>
    <property type="match status" value="1"/>
</dbReference>
<keyword evidence="5" id="KW-0727">SH2 domain</keyword>
<comment type="similarity">
    <text evidence="2">Belongs to the RIN (Ras interaction/interference) family.</text>
</comment>
<dbReference type="GO" id="GO:0031267">
    <property type="term" value="F:small GTPase binding"/>
    <property type="evidence" value="ECO:0007669"/>
    <property type="project" value="TreeGrafter"/>
</dbReference>
<dbReference type="FunCoup" id="A0A2I4CR22">
    <property type="interactions" value="837"/>
</dbReference>
<dbReference type="InParanoid" id="A0A2I4CR22"/>
<dbReference type="SUPFAM" id="SSF109993">
    <property type="entry name" value="VPS9 domain"/>
    <property type="match status" value="1"/>
</dbReference>
<feature type="region of interest" description="Disordered" evidence="6">
    <location>
        <begin position="275"/>
        <end position="491"/>
    </location>
</feature>
<gene>
    <name evidence="9" type="primary">LOC106531199</name>
</gene>
<feature type="compositionally biased region" description="Pro residues" evidence="6">
    <location>
        <begin position="137"/>
        <end position="147"/>
    </location>
</feature>
<dbReference type="InterPro" id="IPR045046">
    <property type="entry name" value="Vps9-like"/>
</dbReference>
<dbReference type="SMART" id="SM00167">
    <property type="entry name" value="VPS9"/>
    <property type="match status" value="1"/>
</dbReference>
<feature type="region of interest" description="Disordered" evidence="6">
    <location>
        <begin position="894"/>
        <end position="919"/>
    </location>
</feature>
<dbReference type="Gene3D" id="1.20.1050.80">
    <property type="entry name" value="VPS9 domain"/>
    <property type="match status" value="1"/>
</dbReference>
<dbReference type="PANTHER" id="PTHR23101">
    <property type="entry name" value="RAB GDP/GTP EXCHANGE FACTOR"/>
    <property type="match status" value="1"/>
</dbReference>
<evidence type="ECO:0000256" key="1">
    <source>
        <dbReference type="ARBA" id="ARBA00004496"/>
    </source>
</evidence>
<dbReference type="InterPro" id="IPR037191">
    <property type="entry name" value="VPS9_dom_sf"/>
</dbReference>
<dbReference type="Pfam" id="PF23268">
    <property type="entry name" value="RIN1"/>
    <property type="match status" value="1"/>
</dbReference>
<dbReference type="Proteomes" id="UP000192220">
    <property type="component" value="Unplaced"/>
</dbReference>
<dbReference type="FunFam" id="1.20.1050.80:FF:000002">
    <property type="entry name" value="Ras and Rab interactor 2"/>
    <property type="match status" value="1"/>
</dbReference>
<organism evidence="8 9">
    <name type="scientific">Austrofundulus limnaeus</name>
    <name type="common">Annual killifish</name>
    <dbReference type="NCBI Taxonomy" id="52670"/>
    <lineage>
        <taxon>Eukaryota</taxon>
        <taxon>Metazoa</taxon>
        <taxon>Chordata</taxon>
        <taxon>Craniata</taxon>
        <taxon>Vertebrata</taxon>
        <taxon>Euteleostomi</taxon>
        <taxon>Actinopterygii</taxon>
        <taxon>Neopterygii</taxon>
        <taxon>Teleostei</taxon>
        <taxon>Neoteleostei</taxon>
        <taxon>Acanthomorphata</taxon>
        <taxon>Ovalentaria</taxon>
        <taxon>Atherinomorphae</taxon>
        <taxon>Cyprinodontiformes</taxon>
        <taxon>Rivulidae</taxon>
        <taxon>Austrofundulus</taxon>
    </lineage>
</organism>
<dbReference type="AlphaFoldDB" id="A0A2I4CR22"/>
<evidence type="ECO:0000313" key="9">
    <source>
        <dbReference type="RefSeq" id="XP_013882434.1"/>
    </source>
</evidence>
<keyword evidence="8" id="KW-1185">Reference proteome</keyword>
<accession>A0A2I4CR22</accession>
<dbReference type="PANTHER" id="PTHR23101:SF58">
    <property type="entry name" value="RAS AND RAB INTERACTOR 3"/>
    <property type="match status" value="1"/>
</dbReference>
<feature type="compositionally biased region" description="Basic and acidic residues" evidence="6">
    <location>
        <begin position="121"/>
        <end position="136"/>
    </location>
</feature>
<dbReference type="OrthoDB" id="21085at2759"/>
<sequence length="919" mass="101600">MSKEHRIRDILPISLRLPQAVNKATKKEELEVISALGADFWASDVNQKDRDVPVQPDTYLYINPVAVEEQPNKNPNLASSTSRANPINSKIIASSLQNGEPSKKPSMQGKGPTQTSLEAPEPERNEERGEKDEKKPTSPPPSRPPVPLQARAAPPLPPAPLHRTSSSSRKSSVKENIFKLISFYCVSRDILPISLRLPQAVNKATKKEELEVISALGADFWASDVNQKDRDVPVQPDTYLYINPVAVEEQPNKNPNLASSTSRANPINSKIIASSLQNGEPSKKPSMQGKGPTQTSLEAPEPERNEERGEKDEKKPTSPPPSRPPVPLQARAAPPLPPAPLHRTSSSSRKSSVKENLLGEKAGQETSRRDEVDLKAVKEDKLKSQGPLLVKKPSRPIPPPRTKPANSPVCSSQVGGGASTNQSAETKPPPPSPRRPDVSLYSPQGGGALGPNQDPCSTSSTEEEGETNQEQETNNRTPTESRSSKPIVKRTPTVMLDRARHRLSTVLTGLIYHDGRLTKRIAELARDPMSYFGNLVKHHRAFTLETMSNHLTSTELLQEIRQMMTQLKSYLLQSTELQVIMEPKHQYTQDKLESIIVGALCKSVLKPLKEPIYKSLEKLHVCTGSMEMLAQNQSVVLGSTTTALGITTAVPEAPAIEKISIKLNKLHQEYSPQKKIELLLKTCKIIYNSMSISSPRRVHGVDDFLPVMMDVLARSNLYALQLDVMNYMMELMDPALTLGEGSYYLTTTYGTLEHIKTFNQQRSAMRQLSREIQDSIHRWERRCTLNQEREAQGSVWDFLTVYCPEIGENPKTLGVFSSMTIQQLSEQCVARFEQDSYMLSVYMDNIYQPIKPTDLALGVKNSCQPGVYCFVYHPIGQSIVQPVRTCPAAPSASSTASSTASTCRNPPPSQGLLTGLYHD</sequence>
<dbReference type="KEGG" id="alim:106531199"/>
<evidence type="ECO:0000256" key="5">
    <source>
        <dbReference type="ARBA" id="ARBA00022999"/>
    </source>
</evidence>
<dbReference type="GO" id="GO:0005085">
    <property type="term" value="F:guanyl-nucleotide exchange factor activity"/>
    <property type="evidence" value="ECO:0007669"/>
    <property type="project" value="InterPro"/>
</dbReference>
<comment type="subcellular location">
    <subcellularLocation>
        <location evidence="1">Cytoplasm</location>
    </subcellularLocation>
</comment>
<dbReference type="PROSITE" id="PS51205">
    <property type="entry name" value="VPS9"/>
    <property type="match status" value="1"/>
</dbReference>
<evidence type="ECO:0000256" key="3">
    <source>
        <dbReference type="ARBA" id="ARBA00022468"/>
    </source>
</evidence>
<dbReference type="InterPro" id="IPR003123">
    <property type="entry name" value="VPS9"/>
</dbReference>
<dbReference type="GO" id="GO:0030139">
    <property type="term" value="C:endocytic vesicle"/>
    <property type="evidence" value="ECO:0007669"/>
    <property type="project" value="TreeGrafter"/>
</dbReference>
<dbReference type="GO" id="GO:0005096">
    <property type="term" value="F:GTPase activator activity"/>
    <property type="evidence" value="ECO:0007669"/>
    <property type="project" value="UniProtKB-KW"/>
</dbReference>
<dbReference type="GeneID" id="106531199"/>
<feature type="domain" description="VPS9" evidence="7">
    <location>
        <begin position="623"/>
        <end position="764"/>
    </location>
</feature>
<dbReference type="STRING" id="52670.A0A2I4CR22"/>
<dbReference type="RefSeq" id="XP_013882434.1">
    <property type="nucleotide sequence ID" value="XM_014026980.1"/>
</dbReference>
<name>A0A2I4CR22_AUSLI</name>
<proteinExistence type="inferred from homology"/>
<dbReference type="GO" id="GO:0005829">
    <property type="term" value="C:cytosol"/>
    <property type="evidence" value="ECO:0007669"/>
    <property type="project" value="TreeGrafter"/>
</dbReference>
<evidence type="ECO:0000256" key="6">
    <source>
        <dbReference type="SAM" id="MobiDB-lite"/>
    </source>
</evidence>
<feature type="region of interest" description="Disordered" evidence="6">
    <location>
        <begin position="95"/>
        <end position="171"/>
    </location>
</feature>
<keyword evidence="4" id="KW-0963">Cytoplasm</keyword>
<keyword evidence="3" id="KW-0343">GTPase activation</keyword>
<feature type="compositionally biased region" description="Low complexity" evidence="6">
    <location>
        <begin position="470"/>
        <end position="480"/>
    </location>
</feature>
<dbReference type="GO" id="GO:0016192">
    <property type="term" value="P:vesicle-mediated transport"/>
    <property type="evidence" value="ECO:0007669"/>
    <property type="project" value="InterPro"/>
</dbReference>
<feature type="compositionally biased region" description="Basic and acidic residues" evidence="6">
    <location>
        <begin position="301"/>
        <end position="316"/>
    </location>
</feature>
<evidence type="ECO:0000313" key="8">
    <source>
        <dbReference type="Proteomes" id="UP000192220"/>
    </source>
</evidence>
<feature type="compositionally biased region" description="Polar residues" evidence="6">
    <location>
        <begin position="408"/>
        <end position="425"/>
    </location>
</feature>
<feature type="compositionally biased region" description="Basic and acidic residues" evidence="6">
    <location>
        <begin position="362"/>
        <end position="383"/>
    </location>
</feature>
<protein>
    <submittedName>
        <fullName evidence="9">LOW QUALITY PROTEIN: ras and Rab interactor 3-like</fullName>
    </submittedName>
</protein>
<evidence type="ECO:0000256" key="2">
    <source>
        <dbReference type="ARBA" id="ARBA00006919"/>
    </source>
</evidence>
<feature type="compositionally biased region" description="Pro residues" evidence="6">
    <location>
        <begin position="317"/>
        <end position="327"/>
    </location>
</feature>
<reference evidence="9" key="1">
    <citation type="submission" date="2025-08" db="UniProtKB">
        <authorList>
            <consortium name="RefSeq"/>
        </authorList>
    </citation>
    <scope>IDENTIFICATION</scope>
    <source>
        <strain evidence="9">Quisiro</strain>
        <tissue evidence="9">Liver</tissue>
    </source>
</reference>